<protein>
    <submittedName>
        <fullName evidence="1">Uncharacterized protein</fullName>
    </submittedName>
</protein>
<organism evidence="1 2">
    <name type="scientific">Neisseria sicca ATCC 29256</name>
    <dbReference type="NCBI Taxonomy" id="547045"/>
    <lineage>
        <taxon>Bacteria</taxon>
        <taxon>Pseudomonadati</taxon>
        <taxon>Pseudomonadota</taxon>
        <taxon>Betaproteobacteria</taxon>
        <taxon>Neisseriales</taxon>
        <taxon>Neisseriaceae</taxon>
        <taxon>Neisseria</taxon>
    </lineage>
</organism>
<proteinExistence type="predicted"/>
<sequence>MFISNFPDVCFIKNHGIFRRRSRSSENAVILSLLYLKCYFATLPDCYRQKYRIGILRH</sequence>
<evidence type="ECO:0000313" key="2">
    <source>
        <dbReference type="Proteomes" id="UP000005365"/>
    </source>
</evidence>
<name>C6M9S3_NEISI</name>
<dbReference type="Proteomes" id="UP000005365">
    <property type="component" value="Unassembled WGS sequence"/>
</dbReference>
<keyword evidence="2" id="KW-1185">Reference proteome</keyword>
<dbReference type="EMBL" id="ACKO02000031">
    <property type="protein sequence ID" value="EET42917.1"/>
    <property type="molecule type" value="Genomic_DNA"/>
</dbReference>
<gene>
    <name evidence="1" type="ORF">NEISICOT_03301</name>
</gene>
<reference evidence="1" key="1">
    <citation type="submission" date="2009-07" db="EMBL/GenBank/DDBJ databases">
        <authorList>
            <person name="Weinstock G."/>
            <person name="Sodergren E."/>
            <person name="Clifton S."/>
            <person name="Fulton L."/>
            <person name="Fulton B."/>
            <person name="Courtney L."/>
            <person name="Fronick C."/>
            <person name="Harrison M."/>
            <person name="Strong C."/>
            <person name="Farmer C."/>
            <person name="Delahaunty K."/>
            <person name="Markovic C."/>
            <person name="Hall O."/>
            <person name="Minx P."/>
            <person name="Tomlinson C."/>
            <person name="Mitreva M."/>
            <person name="Nelson J."/>
            <person name="Hou S."/>
            <person name="Wollam A."/>
            <person name="Pepin K.H."/>
            <person name="Johnson M."/>
            <person name="Bhonagiri V."/>
            <person name="Nash W.E."/>
            <person name="Warren W."/>
            <person name="Chinwalla A."/>
            <person name="Mardis E.R."/>
            <person name="Wilson R.K."/>
        </authorList>
    </citation>
    <scope>NUCLEOTIDE SEQUENCE [LARGE SCALE GENOMIC DNA]</scope>
    <source>
        <strain evidence="1">ATCC 29256</strain>
    </source>
</reference>
<evidence type="ECO:0000313" key="1">
    <source>
        <dbReference type="EMBL" id="EET42917.1"/>
    </source>
</evidence>
<dbReference type="AlphaFoldDB" id="C6M9S3"/>
<comment type="caution">
    <text evidence="1">The sequence shown here is derived from an EMBL/GenBank/DDBJ whole genome shotgun (WGS) entry which is preliminary data.</text>
</comment>
<accession>C6M9S3</accession>